<feature type="transmembrane region" description="Helical" evidence="6">
    <location>
        <begin position="152"/>
        <end position="174"/>
    </location>
</feature>
<dbReference type="eggNOG" id="COG0697">
    <property type="taxonomic scope" value="Bacteria"/>
</dbReference>
<evidence type="ECO:0000313" key="9">
    <source>
        <dbReference type="Proteomes" id="UP000007460"/>
    </source>
</evidence>
<dbReference type="Pfam" id="PF00892">
    <property type="entry name" value="EamA"/>
    <property type="match status" value="2"/>
</dbReference>
<dbReference type="Proteomes" id="UP000007460">
    <property type="component" value="Chromosome"/>
</dbReference>
<evidence type="ECO:0000313" key="8">
    <source>
        <dbReference type="EMBL" id="ADE38930.1"/>
    </source>
</evidence>
<name>D5BRN3_PUNMI</name>
<feature type="transmembrane region" description="Helical" evidence="6">
    <location>
        <begin position="186"/>
        <end position="205"/>
    </location>
</feature>
<evidence type="ECO:0000259" key="7">
    <source>
        <dbReference type="Pfam" id="PF00892"/>
    </source>
</evidence>
<dbReference type="PANTHER" id="PTHR22911:SF6">
    <property type="entry name" value="SOLUTE CARRIER FAMILY 35 MEMBER G1"/>
    <property type="match status" value="1"/>
</dbReference>
<keyword evidence="3 6" id="KW-0812">Transmembrane</keyword>
<feature type="transmembrane region" description="Helical" evidence="6">
    <location>
        <begin position="249"/>
        <end position="265"/>
    </location>
</feature>
<dbReference type="RefSeq" id="WP_013045559.1">
    <property type="nucleotide sequence ID" value="NC_014010.1"/>
</dbReference>
<dbReference type="SUPFAM" id="SSF103481">
    <property type="entry name" value="Multidrug resistance efflux transporter EmrE"/>
    <property type="match status" value="2"/>
</dbReference>
<dbReference type="KEGG" id="apb:SAR116_0687"/>
<sequence>MTSSISLSVSRPFLGLLLSFIAVLLGLVTGILIKKTALDVGIVTTLFYRFLFSIPLLCIYALYVRGGQFLQINQTKTLALRIIFGGSGIIFWFLSIRNMPFGQATALFQSAVIFVTIFSPLMLGERIGIYRWSAVIAGLSGVFIVTDPFAGALSLYALFGVCAAMSGAALSIVLRRLGRGDAPASVALWYNGSGTIVVGLVVFMMPELLDPVGGQLLYDLILLGVIGSALQICFTSAYQYSDAVVVSSIRYLQIPLSGMAGYLMFAEVMNMTQIIGVIIIISSCLVIAWREFVRNRETTIAPE</sequence>
<dbReference type="EMBL" id="CP001751">
    <property type="protein sequence ID" value="ADE38930.1"/>
    <property type="molecule type" value="Genomic_DNA"/>
</dbReference>
<reference evidence="8 9" key="1">
    <citation type="journal article" date="2010" name="J. Bacteriol.">
        <title>Complete genome sequence of "Candidatus Puniceispirillum marinum" IMCC1322, a representative of the SAR116 clade in the Alphaproteobacteria.</title>
        <authorList>
            <person name="Oh H.M."/>
            <person name="Kwon K.K."/>
            <person name="Kang I."/>
            <person name="Kang S.G."/>
            <person name="Lee J.H."/>
            <person name="Kim S.J."/>
            <person name="Cho J.C."/>
        </authorList>
    </citation>
    <scope>NUCLEOTIDE SEQUENCE [LARGE SCALE GENOMIC DNA]</scope>
    <source>
        <strain evidence="8 9">IMCC1322</strain>
    </source>
</reference>
<comment type="similarity">
    <text evidence="2">Belongs to the drug/metabolite transporter (DMT) superfamily. 10 TMS drug/metabolite exporter (DME) (TC 2.A.7.3) family.</text>
</comment>
<keyword evidence="4 6" id="KW-1133">Transmembrane helix</keyword>
<gene>
    <name evidence="8" type="ordered locus">SAR116_0687</name>
</gene>
<dbReference type="AlphaFoldDB" id="D5BRN3"/>
<feature type="domain" description="EamA" evidence="7">
    <location>
        <begin position="156"/>
        <end position="288"/>
    </location>
</feature>
<evidence type="ECO:0000256" key="1">
    <source>
        <dbReference type="ARBA" id="ARBA00004141"/>
    </source>
</evidence>
<feature type="transmembrane region" description="Helical" evidence="6">
    <location>
        <begin position="101"/>
        <end position="122"/>
    </location>
</feature>
<keyword evidence="9" id="KW-1185">Reference proteome</keyword>
<proteinExistence type="inferred from homology"/>
<comment type="subcellular location">
    <subcellularLocation>
        <location evidence="1">Membrane</location>
        <topology evidence="1">Multi-pass membrane protein</topology>
    </subcellularLocation>
</comment>
<evidence type="ECO:0000256" key="4">
    <source>
        <dbReference type="ARBA" id="ARBA00022989"/>
    </source>
</evidence>
<dbReference type="InterPro" id="IPR037185">
    <property type="entry name" value="EmrE-like"/>
</dbReference>
<dbReference type="InterPro" id="IPR000620">
    <property type="entry name" value="EamA_dom"/>
</dbReference>
<feature type="domain" description="EamA" evidence="7">
    <location>
        <begin position="14"/>
        <end position="146"/>
    </location>
</feature>
<dbReference type="GO" id="GO:0016020">
    <property type="term" value="C:membrane"/>
    <property type="evidence" value="ECO:0007669"/>
    <property type="project" value="UniProtKB-SubCell"/>
</dbReference>
<dbReference type="PANTHER" id="PTHR22911">
    <property type="entry name" value="ACYL-MALONYL CONDENSING ENZYME-RELATED"/>
    <property type="match status" value="1"/>
</dbReference>
<evidence type="ECO:0000256" key="2">
    <source>
        <dbReference type="ARBA" id="ARBA00009853"/>
    </source>
</evidence>
<feature type="transmembrane region" description="Helical" evidence="6">
    <location>
        <begin position="78"/>
        <end position="95"/>
    </location>
</feature>
<accession>D5BRN3</accession>
<evidence type="ECO:0000256" key="6">
    <source>
        <dbReference type="SAM" id="Phobius"/>
    </source>
</evidence>
<protein>
    <recommendedName>
        <fullName evidence="7">EamA domain-containing protein</fullName>
    </recommendedName>
</protein>
<feature type="transmembrane region" description="Helical" evidence="6">
    <location>
        <begin position="271"/>
        <end position="289"/>
    </location>
</feature>
<feature type="transmembrane region" description="Helical" evidence="6">
    <location>
        <begin position="129"/>
        <end position="146"/>
    </location>
</feature>
<evidence type="ECO:0000256" key="3">
    <source>
        <dbReference type="ARBA" id="ARBA00022692"/>
    </source>
</evidence>
<organism evidence="8 9">
    <name type="scientific">Puniceispirillum marinum (strain IMCC1322)</name>
    <dbReference type="NCBI Taxonomy" id="488538"/>
    <lineage>
        <taxon>Bacteria</taxon>
        <taxon>Pseudomonadati</taxon>
        <taxon>Pseudomonadota</taxon>
        <taxon>Alphaproteobacteria</taxon>
        <taxon>Candidatus Puniceispirillales</taxon>
        <taxon>Candidatus Puniceispirillaceae</taxon>
        <taxon>Candidatus Puniceispirillum</taxon>
    </lineage>
</organism>
<feature type="transmembrane region" description="Helical" evidence="6">
    <location>
        <begin position="217"/>
        <end position="237"/>
    </location>
</feature>
<dbReference type="OrthoDB" id="7818056at2"/>
<keyword evidence="5 6" id="KW-0472">Membrane</keyword>
<feature type="transmembrane region" description="Helical" evidence="6">
    <location>
        <begin position="46"/>
        <end position="66"/>
    </location>
</feature>
<dbReference type="STRING" id="488538.SAR116_0687"/>
<dbReference type="HOGENOM" id="CLU_032828_2_3_5"/>
<evidence type="ECO:0000256" key="5">
    <source>
        <dbReference type="ARBA" id="ARBA00023136"/>
    </source>
</evidence>